<dbReference type="EMBL" id="NMUH01003838">
    <property type="protein sequence ID" value="MQM07277.1"/>
    <property type="molecule type" value="Genomic_DNA"/>
</dbReference>
<feature type="region of interest" description="Disordered" evidence="4">
    <location>
        <begin position="126"/>
        <end position="175"/>
    </location>
</feature>
<keyword evidence="6" id="KW-1185">Reference proteome</keyword>
<keyword evidence="3" id="KW-0539">Nucleus</keyword>
<dbReference type="PANTHER" id="PTHR14150:SF12">
    <property type="entry name" value="U3 SMALL NUCLEOLAR RNA-ASSOCIATED PROTEIN 14 HOMOLOG A"/>
    <property type="match status" value="1"/>
</dbReference>
<dbReference type="Pfam" id="PF04615">
    <property type="entry name" value="Utp14"/>
    <property type="match status" value="1"/>
</dbReference>
<name>A0A843WI84_COLES</name>
<evidence type="ECO:0000256" key="3">
    <source>
        <dbReference type="ARBA" id="ARBA00023242"/>
    </source>
</evidence>
<evidence type="ECO:0000256" key="1">
    <source>
        <dbReference type="ARBA" id="ARBA00004604"/>
    </source>
</evidence>
<evidence type="ECO:0000313" key="5">
    <source>
        <dbReference type="EMBL" id="MQM07277.1"/>
    </source>
</evidence>
<accession>A0A843WI84</accession>
<proteinExistence type="predicted"/>
<dbReference type="Proteomes" id="UP000652761">
    <property type="component" value="Unassembled WGS sequence"/>
</dbReference>
<evidence type="ECO:0000256" key="2">
    <source>
        <dbReference type="ARBA" id="ARBA00022553"/>
    </source>
</evidence>
<organism evidence="5 6">
    <name type="scientific">Colocasia esculenta</name>
    <name type="common">Wild taro</name>
    <name type="synonym">Arum esculentum</name>
    <dbReference type="NCBI Taxonomy" id="4460"/>
    <lineage>
        <taxon>Eukaryota</taxon>
        <taxon>Viridiplantae</taxon>
        <taxon>Streptophyta</taxon>
        <taxon>Embryophyta</taxon>
        <taxon>Tracheophyta</taxon>
        <taxon>Spermatophyta</taxon>
        <taxon>Magnoliopsida</taxon>
        <taxon>Liliopsida</taxon>
        <taxon>Araceae</taxon>
        <taxon>Aroideae</taxon>
        <taxon>Colocasieae</taxon>
        <taxon>Colocasia</taxon>
    </lineage>
</organism>
<dbReference type="GO" id="GO:0006364">
    <property type="term" value="P:rRNA processing"/>
    <property type="evidence" value="ECO:0007669"/>
    <property type="project" value="InterPro"/>
</dbReference>
<protein>
    <submittedName>
        <fullName evidence="5">Uncharacterized protein</fullName>
    </submittedName>
</protein>
<dbReference type="PANTHER" id="PTHR14150">
    <property type="entry name" value="U3 SMALL NUCLEOLAR RNA-ASSOCIATED PROTEIN 14"/>
    <property type="match status" value="1"/>
</dbReference>
<dbReference type="InterPro" id="IPR006709">
    <property type="entry name" value="SSU_processome_Utp14"/>
</dbReference>
<reference evidence="5" key="1">
    <citation type="submission" date="2017-07" db="EMBL/GenBank/DDBJ databases">
        <title>Taro Niue Genome Assembly and Annotation.</title>
        <authorList>
            <person name="Atibalentja N."/>
            <person name="Keating K."/>
            <person name="Fields C.J."/>
        </authorList>
    </citation>
    <scope>NUCLEOTIDE SEQUENCE</scope>
    <source>
        <strain evidence="5">Niue_2</strain>
        <tissue evidence="5">Leaf</tissue>
    </source>
</reference>
<feature type="compositionally biased region" description="Basic and acidic residues" evidence="4">
    <location>
        <begin position="269"/>
        <end position="280"/>
    </location>
</feature>
<dbReference type="AlphaFoldDB" id="A0A843WI84"/>
<sequence>MRTRRASKVYLAAAEKTVGQVTEKVKVLLQTLGGMRWHRCFWSLSPSLRPTLLLVSRLSPPSADLHLFRLLPCTLAPLSTPPADLHLFRLLPWTLSLSLHRSAEHTHFLSLPPSLSIDVGRCASFSSFSSPPSEKGRKQTKRDRGAARRLDRRSYVSSPEAPIASVAGGSPDQISVEDLRPARIAQPRCGEGMTVKHKNSSKWAKHIMERNAQYEGIRVAIAEQLQQHVLLTRKMNSIKDTSSNEDSSDDDDELPDEVLSGGASKLLTRAKEKTLKRDNESSPIPGARLDAGLSKKAVEENKNAFEIFFPTSDDGGPVSGDRRNLATAAYSGDRQWRFSAIVEIRPTRGGFRRPAAVGSPAIAGGGEISVARFQRRFSAADRIPATGRQR</sequence>
<dbReference type="GO" id="GO:0032040">
    <property type="term" value="C:small-subunit processome"/>
    <property type="evidence" value="ECO:0007669"/>
    <property type="project" value="InterPro"/>
</dbReference>
<feature type="region of interest" description="Disordered" evidence="4">
    <location>
        <begin position="239"/>
        <end position="288"/>
    </location>
</feature>
<feature type="compositionally biased region" description="Basic and acidic residues" evidence="4">
    <location>
        <begin position="134"/>
        <end position="154"/>
    </location>
</feature>
<comment type="subcellular location">
    <subcellularLocation>
        <location evidence="1">Nucleus</location>
        <location evidence="1">Nucleolus</location>
    </subcellularLocation>
</comment>
<feature type="compositionally biased region" description="Acidic residues" evidence="4">
    <location>
        <begin position="246"/>
        <end position="256"/>
    </location>
</feature>
<gene>
    <name evidence="5" type="ORF">Taro_040114</name>
</gene>
<evidence type="ECO:0000256" key="4">
    <source>
        <dbReference type="SAM" id="MobiDB-lite"/>
    </source>
</evidence>
<dbReference type="OrthoDB" id="277439at2759"/>
<keyword evidence="2" id="KW-0597">Phosphoprotein</keyword>
<comment type="caution">
    <text evidence="5">The sequence shown here is derived from an EMBL/GenBank/DDBJ whole genome shotgun (WGS) entry which is preliminary data.</text>
</comment>
<evidence type="ECO:0000313" key="6">
    <source>
        <dbReference type="Proteomes" id="UP000652761"/>
    </source>
</evidence>